<evidence type="ECO:0000313" key="1">
    <source>
        <dbReference type="EMBL" id="PBK65403.1"/>
    </source>
</evidence>
<accession>A0A2H3BNF8</accession>
<protein>
    <submittedName>
        <fullName evidence="1">Uncharacterized protein</fullName>
    </submittedName>
</protein>
<reference evidence="2" key="1">
    <citation type="journal article" date="2017" name="Nat. Ecol. Evol.">
        <title>Genome expansion and lineage-specific genetic innovations in the forest pathogenic fungi Armillaria.</title>
        <authorList>
            <person name="Sipos G."/>
            <person name="Prasanna A.N."/>
            <person name="Walter M.C."/>
            <person name="O'Connor E."/>
            <person name="Balint B."/>
            <person name="Krizsan K."/>
            <person name="Kiss B."/>
            <person name="Hess J."/>
            <person name="Varga T."/>
            <person name="Slot J."/>
            <person name="Riley R."/>
            <person name="Boka B."/>
            <person name="Rigling D."/>
            <person name="Barry K."/>
            <person name="Lee J."/>
            <person name="Mihaltcheva S."/>
            <person name="LaButti K."/>
            <person name="Lipzen A."/>
            <person name="Waldron R."/>
            <person name="Moloney N.M."/>
            <person name="Sperisen C."/>
            <person name="Kredics L."/>
            <person name="Vagvoelgyi C."/>
            <person name="Patrignani A."/>
            <person name="Fitzpatrick D."/>
            <person name="Nagy I."/>
            <person name="Doyle S."/>
            <person name="Anderson J.B."/>
            <person name="Grigoriev I.V."/>
            <person name="Gueldener U."/>
            <person name="Muensterkoetter M."/>
            <person name="Nagy L.G."/>
        </authorList>
    </citation>
    <scope>NUCLEOTIDE SEQUENCE [LARGE SCALE GENOMIC DNA]</scope>
    <source>
        <strain evidence="2">28-4</strain>
    </source>
</reference>
<dbReference type="STRING" id="1076256.A0A2H3BNF8"/>
<organism evidence="1 2">
    <name type="scientific">Armillaria solidipes</name>
    <dbReference type="NCBI Taxonomy" id="1076256"/>
    <lineage>
        <taxon>Eukaryota</taxon>
        <taxon>Fungi</taxon>
        <taxon>Dikarya</taxon>
        <taxon>Basidiomycota</taxon>
        <taxon>Agaricomycotina</taxon>
        <taxon>Agaricomycetes</taxon>
        <taxon>Agaricomycetidae</taxon>
        <taxon>Agaricales</taxon>
        <taxon>Marasmiineae</taxon>
        <taxon>Physalacriaceae</taxon>
        <taxon>Armillaria</taxon>
    </lineage>
</organism>
<sequence length="81" mass="9121">GTIDWAPYLSVSAVLDFRKWLGSESMIDDYCHNLAIQGDEALARVLNMEVVDEDGQFTGRAVHLVPPLFRNATDFNTHRLT</sequence>
<dbReference type="EMBL" id="KZ293445">
    <property type="protein sequence ID" value="PBK65403.1"/>
    <property type="molecule type" value="Genomic_DNA"/>
</dbReference>
<proteinExistence type="predicted"/>
<name>A0A2H3BNF8_9AGAR</name>
<feature type="non-terminal residue" evidence="1">
    <location>
        <position position="1"/>
    </location>
</feature>
<evidence type="ECO:0000313" key="2">
    <source>
        <dbReference type="Proteomes" id="UP000218334"/>
    </source>
</evidence>
<dbReference type="Proteomes" id="UP000218334">
    <property type="component" value="Unassembled WGS sequence"/>
</dbReference>
<gene>
    <name evidence="1" type="ORF">ARMSODRAFT_891790</name>
</gene>
<dbReference type="AlphaFoldDB" id="A0A2H3BNF8"/>
<keyword evidence="2" id="KW-1185">Reference proteome</keyword>